<organism evidence="1">
    <name type="scientific">Nothobranchius korthausae</name>
    <dbReference type="NCBI Taxonomy" id="1143690"/>
    <lineage>
        <taxon>Eukaryota</taxon>
        <taxon>Metazoa</taxon>
        <taxon>Chordata</taxon>
        <taxon>Craniata</taxon>
        <taxon>Vertebrata</taxon>
        <taxon>Euteleostomi</taxon>
        <taxon>Actinopterygii</taxon>
        <taxon>Neopterygii</taxon>
        <taxon>Teleostei</taxon>
        <taxon>Neoteleostei</taxon>
        <taxon>Acanthomorphata</taxon>
        <taxon>Ovalentaria</taxon>
        <taxon>Atherinomorphae</taxon>
        <taxon>Cyprinodontiformes</taxon>
        <taxon>Nothobranchiidae</taxon>
        <taxon>Nothobranchius</taxon>
    </lineage>
</organism>
<gene>
    <name evidence="1" type="primary">Nfu_g_1_016633</name>
</gene>
<feature type="non-terminal residue" evidence="1">
    <location>
        <position position="1"/>
    </location>
</feature>
<reference evidence="1" key="2">
    <citation type="submission" date="2016-06" db="EMBL/GenBank/DDBJ databases">
        <title>The genome of a short-lived fish provides insights into sex chromosome evolution and the genetic control of aging.</title>
        <authorList>
            <person name="Reichwald K."/>
            <person name="Felder M."/>
            <person name="Petzold A."/>
            <person name="Koch P."/>
            <person name="Groth M."/>
            <person name="Platzer M."/>
        </authorList>
    </citation>
    <scope>NUCLEOTIDE SEQUENCE</scope>
    <source>
        <tissue evidence="1">Brain</tissue>
    </source>
</reference>
<feature type="non-terminal residue" evidence="1">
    <location>
        <position position="67"/>
    </location>
</feature>
<name>A0A1A8F8H3_9TELE</name>
<evidence type="ECO:0000313" key="1">
    <source>
        <dbReference type="EMBL" id="SBQ55660.1"/>
    </source>
</evidence>
<protein>
    <submittedName>
        <fullName evidence="1">Uncharacterized protein</fullName>
    </submittedName>
</protein>
<dbReference type="EMBL" id="HAEB01009133">
    <property type="protein sequence ID" value="SBQ55660.1"/>
    <property type="molecule type" value="Transcribed_RNA"/>
</dbReference>
<dbReference type="AlphaFoldDB" id="A0A1A8F8H3"/>
<sequence length="67" mass="7692">FTLLQKSLLEGNRLCSITDRNGANRDGRAERPGGDNLIICISFYNVMETSHRKSTWLVRCPRSFCSW</sequence>
<accession>A0A1A8F8H3</accession>
<reference evidence="1" key="1">
    <citation type="submission" date="2016-05" db="EMBL/GenBank/DDBJ databases">
        <authorList>
            <person name="Lavstsen T."/>
            <person name="Jespersen J.S."/>
        </authorList>
    </citation>
    <scope>NUCLEOTIDE SEQUENCE</scope>
    <source>
        <tissue evidence="1">Brain</tissue>
    </source>
</reference>
<proteinExistence type="predicted"/>